<evidence type="ECO:0000256" key="1">
    <source>
        <dbReference type="SAM" id="MobiDB-lite"/>
    </source>
</evidence>
<dbReference type="AlphaFoldDB" id="A0A4C1UH86"/>
<accession>A0A4C1UH86</accession>
<protein>
    <submittedName>
        <fullName evidence="2">Uncharacterized protein</fullName>
    </submittedName>
</protein>
<proteinExistence type="predicted"/>
<name>A0A4C1UH86_EUMVA</name>
<feature type="region of interest" description="Disordered" evidence="1">
    <location>
        <begin position="1"/>
        <end position="24"/>
    </location>
</feature>
<dbReference type="EMBL" id="BGZK01000173">
    <property type="protein sequence ID" value="GBP25843.1"/>
    <property type="molecule type" value="Genomic_DNA"/>
</dbReference>
<sequence>MGCLMEGDRADGGGGEGEELDHQNSHSLDEIRQQKLLINSHVLSPRSVATSCRRPSNLAPVPRNTQPTSVASFLWFCFVQIEAGMGSGIGIESETEWRIKNGTKIRIESEIRTEIKNETVVECGDDIRTKKCD</sequence>
<keyword evidence="3" id="KW-1185">Reference proteome</keyword>
<comment type="caution">
    <text evidence="2">The sequence shown here is derived from an EMBL/GenBank/DDBJ whole genome shotgun (WGS) entry which is preliminary data.</text>
</comment>
<evidence type="ECO:0000313" key="2">
    <source>
        <dbReference type="EMBL" id="GBP25843.1"/>
    </source>
</evidence>
<gene>
    <name evidence="2" type="ORF">EVAR_81723_1</name>
</gene>
<evidence type="ECO:0000313" key="3">
    <source>
        <dbReference type="Proteomes" id="UP000299102"/>
    </source>
</evidence>
<feature type="compositionally biased region" description="Basic and acidic residues" evidence="1">
    <location>
        <begin position="1"/>
        <end position="11"/>
    </location>
</feature>
<organism evidence="2 3">
    <name type="scientific">Eumeta variegata</name>
    <name type="common">Bagworm moth</name>
    <name type="synonym">Eumeta japonica</name>
    <dbReference type="NCBI Taxonomy" id="151549"/>
    <lineage>
        <taxon>Eukaryota</taxon>
        <taxon>Metazoa</taxon>
        <taxon>Ecdysozoa</taxon>
        <taxon>Arthropoda</taxon>
        <taxon>Hexapoda</taxon>
        <taxon>Insecta</taxon>
        <taxon>Pterygota</taxon>
        <taxon>Neoptera</taxon>
        <taxon>Endopterygota</taxon>
        <taxon>Lepidoptera</taxon>
        <taxon>Glossata</taxon>
        <taxon>Ditrysia</taxon>
        <taxon>Tineoidea</taxon>
        <taxon>Psychidae</taxon>
        <taxon>Oiketicinae</taxon>
        <taxon>Eumeta</taxon>
    </lineage>
</organism>
<reference evidence="2 3" key="1">
    <citation type="journal article" date="2019" name="Commun. Biol.">
        <title>The bagworm genome reveals a unique fibroin gene that provides high tensile strength.</title>
        <authorList>
            <person name="Kono N."/>
            <person name="Nakamura H."/>
            <person name="Ohtoshi R."/>
            <person name="Tomita M."/>
            <person name="Numata K."/>
            <person name="Arakawa K."/>
        </authorList>
    </citation>
    <scope>NUCLEOTIDE SEQUENCE [LARGE SCALE GENOMIC DNA]</scope>
</reference>
<dbReference type="Proteomes" id="UP000299102">
    <property type="component" value="Unassembled WGS sequence"/>
</dbReference>